<accession>A0A7J2U5U3</accession>
<proteinExistence type="predicted"/>
<feature type="transmembrane region" description="Helical" evidence="1">
    <location>
        <begin position="121"/>
        <end position="140"/>
    </location>
</feature>
<protein>
    <recommendedName>
        <fullName evidence="3">ABC-2 type transporter domain-containing protein</fullName>
    </recommendedName>
</protein>
<sequence>MLRGLLYQLTFLVLASIILSSPKLEQLPILFMASILLTSSMSSLAIAVSSISRDFNIQATFRAITYYLLFFFSNVYYPRQVLMLRFPQPIPQIVSVSPISLAADIYRWCFNYYTYIDCTDLAMLALWSSALIVLGLATYLRNLTKR</sequence>
<dbReference type="EMBL" id="DSEU01000059">
    <property type="protein sequence ID" value="HEM67572.1"/>
    <property type="molecule type" value="Genomic_DNA"/>
</dbReference>
<name>A0A7J2U5U3_9CREN</name>
<evidence type="ECO:0000256" key="1">
    <source>
        <dbReference type="SAM" id="Phobius"/>
    </source>
</evidence>
<evidence type="ECO:0008006" key="3">
    <source>
        <dbReference type="Google" id="ProtNLM"/>
    </source>
</evidence>
<keyword evidence="1" id="KW-0472">Membrane</keyword>
<organism evidence="2">
    <name type="scientific">Ignisphaera aggregans</name>
    <dbReference type="NCBI Taxonomy" id="334771"/>
    <lineage>
        <taxon>Archaea</taxon>
        <taxon>Thermoproteota</taxon>
        <taxon>Thermoprotei</taxon>
        <taxon>Desulfurococcales</taxon>
        <taxon>Desulfurococcaceae</taxon>
        <taxon>Ignisphaera</taxon>
    </lineage>
</organism>
<keyword evidence="1" id="KW-1133">Transmembrane helix</keyword>
<comment type="caution">
    <text evidence="2">The sequence shown here is derived from an EMBL/GenBank/DDBJ whole genome shotgun (WGS) entry which is preliminary data.</text>
</comment>
<gene>
    <name evidence="2" type="ORF">ENO26_08450</name>
</gene>
<feature type="transmembrane region" description="Helical" evidence="1">
    <location>
        <begin position="60"/>
        <end position="77"/>
    </location>
</feature>
<evidence type="ECO:0000313" key="2">
    <source>
        <dbReference type="EMBL" id="HEM67572.1"/>
    </source>
</evidence>
<keyword evidence="1" id="KW-0812">Transmembrane</keyword>
<reference evidence="2" key="1">
    <citation type="journal article" date="2020" name="mSystems">
        <title>Genome- and Community-Level Interaction Insights into Carbon Utilization and Element Cycling Functions of Hydrothermarchaeota in Hydrothermal Sediment.</title>
        <authorList>
            <person name="Zhou Z."/>
            <person name="Liu Y."/>
            <person name="Xu W."/>
            <person name="Pan J."/>
            <person name="Luo Z.H."/>
            <person name="Li M."/>
        </authorList>
    </citation>
    <scope>NUCLEOTIDE SEQUENCE [LARGE SCALE GENOMIC DNA]</scope>
    <source>
        <strain evidence="2">SpSt-125</strain>
    </source>
</reference>
<dbReference type="AlphaFoldDB" id="A0A7J2U5U3"/>
<feature type="transmembrane region" description="Helical" evidence="1">
    <location>
        <begin position="30"/>
        <end position="48"/>
    </location>
</feature>